<name>A0ABM8BDN2_9BIFI</name>
<evidence type="ECO:0000256" key="3">
    <source>
        <dbReference type="ARBA" id="ARBA00023125"/>
    </source>
</evidence>
<dbReference type="RefSeq" id="WP_317642525.1">
    <property type="nucleotide sequence ID" value="NZ_AP026800.1"/>
</dbReference>
<dbReference type="InterPro" id="IPR000055">
    <property type="entry name" value="Restrct_endonuc_typeI_TRD"/>
</dbReference>
<dbReference type="CDD" id="cd17255">
    <property type="entry name" value="RMtype1_S_Fco49512ORF2615P-TRD2-CR2_like"/>
    <property type="match status" value="1"/>
</dbReference>
<comment type="similarity">
    <text evidence="1">Belongs to the type-I restriction system S methylase family.</text>
</comment>
<feature type="domain" description="Type I restriction modification DNA specificity" evidence="4">
    <location>
        <begin position="221"/>
        <end position="383"/>
    </location>
</feature>
<dbReference type="SUPFAM" id="SSF116734">
    <property type="entry name" value="DNA methylase specificity domain"/>
    <property type="match status" value="2"/>
</dbReference>
<organism evidence="5 6">
    <name type="scientific">Bombiscardovia apis</name>
    <dbReference type="NCBI Taxonomy" id="2932182"/>
    <lineage>
        <taxon>Bacteria</taxon>
        <taxon>Bacillati</taxon>
        <taxon>Actinomycetota</taxon>
        <taxon>Actinomycetes</taxon>
        <taxon>Bifidobacteriales</taxon>
        <taxon>Bifidobacteriaceae</taxon>
        <taxon>Bombiscardovia</taxon>
    </lineage>
</organism>
<dbReference type="Pfam" id="PF01420">
    <property type="entry name" value="Methylase_S"/>
    <property type="match status" value="1"/>
</dbReference>
<keyword evidence="5" id="KW-0540">Nuclease</keyword>
<dbReference type="InterPro" id="IPR052021">
    <property type="entry name" value="Type-I_RS_S_subunit"/>
</dbReference>
<keyword evidence="3" id="KW-0238">DNA-binding</keyword>
<protein>
    <submittedName>
        <fullName evidence="5">Restriction endonuclease subunit S</fullName>
    </submittedName>
</protein>
<keyword evidence="2" id="KW-0680">Restriction system</keyword>
<dbReference type="EMBL" id="AP026800">
    <property type="protein sequence ID" value="BDR55021.1"/>
    <property type="molecule type" value="Genomic_DNA"/>
</dbReference>
<dbReference type="PANTHER" id="PTHR30408">
    <property type="entry name" value="TYPE-1 RESTRICTION ENZYME ECOKI SPECIFICITY PROTEIN"/>
    <property type="match status" value="1"/>
</dbReference>
<sequence length="395" mass="46010">MRKDNNQKLVPQLRFKGFTDPWEQYKLKDITVRVTRKVEERTNINPLTISAQYGLVDQSAYFDRRVASSTLSGYFLINNGEFAYNKSTSKDYPYGAIKRLDKYENGALSTLYIVFSAEKSLSLGLVYYFESRSWHKQIDLIAAEGARNHGLLNIAPKDFFSTQIMLPSNRTEWHAIGAIFEILDNLIAAHERKCELLKKKKTYYLQQIFSQKFRFKGFTQPWQQRKLGELEENGYLSLHRGNVISERDIQNAPGSYPIYSASASSNGLMGQYSKYMFDEELITWSIDGGGEVFYRPRHKFSVTNVCGYIRIKSEFAYSFLSTELSYLHKGIHFDYTTKAHPSVIRNLYFVRYPALKEQEYVGVFFSSIDELERLLSQRIELLKQLKKAYLQKMFI</sequence>
<keyword evidence="5" id="KW-0378">Hydrolase</keyword>
<evidence type="ECO:0000313" key="6">
    <source>
        <dbReference type="Proteomes" id="UP001321748"/>
    </source>
</evidence>
<evidence type="ECO:0000256" key="1">
    <source>
        <dbReference type="ARBA" id="ARBA00010923"/>
    </source>
</evidence>
<dbReference type="Proteomes" id="UP001321748">
    <property type="component" value="Chromosome"/>
</dbReference>
<dbReference type="InterPro" id="IPR044946">
    <property type="entry name" value="Restrct_endonuc_typeI_TRD_sf"/>
</dbReference>
<proteinExistence type="inferred from homology"/>
<evidence type="ECO:0000256" key="2">
    <source>
        <dbReference type="ARBA" id="ARBA00022747"/>
    </source>
</evidence>
<dbReference type="Gene3D" id="1.10.287.1120">
    <property type="entry name" value="Bipartite methylase S protein"/>
    <property type="match status" value="1"/>
</dbReference>
<dbReference type="PANTHER" id="PTHR30408:SF12">
    <property type="entry name" value="TYPE I RESTRICTION ENZYME MJAVIII SPECIFICITY SUBUNIT"/>
    <property type="match status" value="1"/>
</dbReference>
<dbReference type="GO" id="GO:0004519">
    <property type="term" value="F:endonuclease activity"/>
    <property type="evidence" value="ECO:0007669"/>
    <property type="project" value="UniProtKB-KW"/>
</dbReference>
<evidence type="ECO:0000313" key="5">
    <source>
        <dbReference type="EMBL" id="BDR55021.1"/>
    </source>
</evidence>
<dbReference type="Gene3D" id="3.90.220.20">
    <property type="entry name" value="DNA methylase specificity domains"/>
    <property type="match status" value="2"/>
</dbReference>
<evidence type="ECO:0000259" key="4">
    <source>
        <dbReference type="Pfam" id="PF01420"/>
    </source>
</evidence>
<keyword evidence="5" id="KW-0255">Endonuclease</keyword>
<accession>A0ABM8BDN2</accession>
<reference evidence="5 6" key="1">
    <citation type="journal article" date="2023" name="Microbiol. Spectr.">
        <title>Symbiosis of Carpenter Bees with Uncharacterized Lactic Acid Bacteria Showing NAD Auxotrophy.</title>
        <authorList>
            <person name="Kawasaki S."/>
            <person name="Ozawa K."/>
            <person name="Mori T."/>
            <person name="Yamamoto A."/>
            <person name="Ito M."/>
            <person name="Ohkuma M."/>
            <person name="Sakamoto M."/>
            <person name="Matsutani M."/>
        </authorList>
    </citation>
    <scope>NUCLEOTIDE SEQUENCE [LARGE SCALE GENOMIC DNA]</scope>
    <source>
        <strain evidence="5 6">KimH</strain>
    </source>
</reference>
<keyword evidence="6" id="KW-1185">Reference proteome</keyword>
<gene>
    <name evidence="5" type="ORF">KIMH_11320</name>
</gene>